<dbReference type="OrthoDB" id="1119694at2"/>
<evidence type="ECO:0000313" key="4">
    <source>
        <dbReference type="Proteomes" id="UP000248079"/>
    </source>
</evidence>
<evidence type="ECO:0000259" key="2">
    <source>
        <dbReference type="Pfam" id="PF24709"/>
    </source>
</evidence>
<keyword evidence="1" id="KW-0472">Membrane</keyword>
<evidence type="ECO:0000313" key="3">
    <source>
        <dbReference type="EMBL" id="PXY01949.1"/>
    </source>
</evidence>
<sequence length="124" mass="14637">MKLLINIIRWLARFLGIFLFLFFVWFAIEIGAPDLDMMSNQEVKLFLGNLIMLIGLIVVWKYEFIGCVLLIGGYIFFSIVNYSFWIGPIFPIFMLIGILHLFCWFAEAFKIAKKFNFSVRMFLK</sequence>
<comment type="caution">
    <text evidence="3">The sequence shown here is derived from an EMBL/GenBank/DDBJ whole genome shotgun (WGS) entry which is preliminary data.</text>
</comment>
<dbReference type="EMBL" id="QFLI01000002">
    <property type="protein sequence ID" value="PXY01949.1"/>
    <property type="molecule type" value="Genomic_DNA"/>
</dbReference>
<proteinExistence type="predicted"/>
<keyword evidence="1" id="KW-0812">Transmembrane</keyword>
<feature type="transmembrane region" description="Helical" evidence="1">
    <location>
        <begin position="7"/>
        <end position="28"/>
    </location>
</feature>
<keyword evidence="1" id="KW-1133">Transmembrane helix</keyword>
<dbReference type="RefSeq" id="WP_110359585.1">
    <property type="nucleotide sequence ID" value="NZ_QFLI01000002.1"/>
</dbReference>
<dbReference type="InterPro" id="IPR056087">
    <property type="entry name" value="DUF7670"/>
</dbReference>
<feature type="transmembrane region" description="Helical" evidence="1">
    <location>
        <begin position="92"/>
        <end position="112"/>
    </location>
</feature>
<gene>
    <name evidence="3" type="ORF">DF185_04680</name>
</gene>
<protein>
    <recommendedName>
        <fullName evidence="2">DUF7670 domain-containing protein</fullName>
    </recommendedName>
</protein>
<organism evidence="3 4">
    <name type="scientific">Marinifilum breve</name>
    <dbReference type="NCBI Taxonomy" id="2184082"/>
    <lineage>
        <taxon>Bacteria</taxon>
        <taxon>Pseudomonadati</taxon>
        <taxon>Bacteroidota</taxon>
        <taxon>Bacteroidia</taxon>
        <taxon>Marinilabiliales</taxon>
        <taxon>Marinifilaceae</taxon>
    </lineage>
</organism>
<keyword evidence="4" id="KW-1185">Reference proteome</keyword>
<accession>A0A2V3ZZR6</accession>
<reference evidence="3 4" key="1">
    <citation type="submission" date="2018-05" db="EMBL/GenBank/DDBJ databases">
        <title>Marinifilum breve JC075T sp. nov., a marine bacterium isolated from Yongle Blue Hole in the South China Sea.</title>
        <authorList>
            <person name="Fu T."/>
        </authorList>
    </citation>
    <scope>NUCLEOTIDE SEQUENCE [LARGE SCALE GENOMIC DNA]</scope>
    <source>
        <strain evidence="3 4">JC075</strain>
    </source>
</reference>
<dbReference type="AlphaFoldDB" id="A0A2V3ZZR6"/>
<evidence type="ECO:0000256" key="1">
    <source>
        <dbReference type="SAM" id="Phobius"/>
    </source>
</evidence>
<name>A0A2V3ZZR6_9BACT</name>
<dbReference type="Pfam" id="PF24709">
    <property type="entry name" value="DUF7670"/>
    <property type="match status" value="1"/>
</dbReference>
<dbReference type="Proteomes" id="UP000248079">
    <property type="component" value="Unassembled WGS sequence"/>
</dbReference>
<feature type="transmembrane region" description="Helical" evidence="1">
    <location>
        <begin position="43"/>
        <end position="60"/>
    </location>
</feature>
<feature type="domain" description="DUF7670" evidence="2">
    <location>
        <begin position="1"/>
        <end position="108"/>
    </location>
</feature>